<comment type="caution">
    <text evidence="8">The sequence shown here is derived from an EMBL/GenBank/DDBJ whole genome shotgun (WGS) entry which is preliminary data.</text>
</comment>
<dbReference type="Pfam" id="PF00155">
    <property type="entry name" value="Aminotran_1_2"/>
    <property type="match status" value="1"/>
</dbReference>
<sequence>MSRGKTPSALDLPRPDSLDRGKQQGAYEALRAAILNRQLPAGSRLPSTRSLAERWQLSRGTLEAAFDRLHGEGYVQRVAGSGTRVCAVIPEQFIAAPAPRAMPRREVAVDRPESGVQSHVPFVARRPDASLFDLKAWARCISRGLLSAGPGALEAGHPAGLPELRAQIADYLRSYRGMHCEADEVIVTSGIRHALDLIARTLLKPGDTACVEDPGYPPARRLFGLAGAEVRAIAVTAEGLDTAQLPDTARLAYVTPAHQAPLGMTLSVSRRLALLDWAARAEAWVVEDDYDSEYNYHSAPLAALKSLDAHDRVIYCGSFNKNLFPGLRVGFMVVPKALRAALLRTLQLTGQSVGASDQSGLLEFLGSGAFVRHLRASRQAYQARRDVLLDCLGAHCTISGQQAGLHFVLWLPSGVEEGEFCSRAAAVGLTLQPLGTFCVEAILPPAVIIGYTALTLAQIRFHGRALAQLLPVSHQTRPARESHPPSTPAGTPRQ</sequence>
<dbReference type="SUPFAM" id="SSF46785">
    <property type="entry name" value="Winged helix' DNA-binding domain"/>
    <property type="match status" value="1"/>
</dbReference>
<dbReference type="InterPro" id="IPR051446">
    <property type="entry name" value="HTH_trans_reg/aminotransferase"/>
</dbReference>
<organism evidence="8 9">
    <name type="scientific">Pseudomonas poae</name>
    <dbReference type="NCBI Taxonomy" id="200451"/>
    <lineage>
        <taxon>Bacteria</taxon>
        <taxon>Pseudomonadati</taxon>
        <taxon>Pseudomonadota</taxon>
        <taxon>Gammaproteobacteria</taxon>
        <taxon>Pseudomonadales</taxon>
        <taxon>Pseudomonadaceae</taxon>
        <taxon>Pseudomonas</taxon>
    </lineage>
</organism>
<dbReference type="PROSITE" id="PS50949">
    <property type="entry name" value="HTH_GNTR"/>
    <property type="match status" value="1"/>
</dbReference>
<dbReference type="InterPro" id="IPR036388">
    <property type="entry name" value="WH-like_DNA-bd_sf"/>
</dbReference>
<accession>A0A7Z1GYH4</accession>
<dbReference type="InterPro" id="IPR004839">
    <property type="entry name" value="Aminotransferase_I/II_large"/>
</dbReference>
<protein>
    <submittedName>
        <fullName evidence="8">Transcriptional regulator, GntR family</fullName>
    </submittedName>
</protein>
<dbReference type="GO" id="GO:0003677">
    <property type="term" value="F:DNA binding"/>
    <property type="evidence" value="ECO:0007669"/>
    <property type="project" value="UniProtKB-KW"/>
</dbReference>
<keyword evidence="5" id="KW-0804">Transcription</keyword>
<keyword evidence="4" id="KW-0238">DNA-binding</keyword>
<dbReference type="GO" id="GO:0030170">
    <property type="term" value="F:pyridoxal phosphate binding"/>
    <property type="evidence" value="ECO:0007669"/>
    <property type="project" value="InterPro"/>
</dbReference>
<dbReference type="CDD" id="cd00609">
    <property type="entry name" value="AAT_like"/>
    <property type="match status" value="1"/>
</dbReference>
<dbReference type="GO" id="GO:0003700">
    <property type="term" value="F:DNA-binding transcription factor activity"/>
    <property type="evidence" value="ECO:0007669"/>
    <property type="project" value="InterPro"/>
</dbReference>
<dbReference type="RefSeq" id="WP_098479732.1">
    <property type="nucleotide sequence ID" value="NZ_PDJN01000001.1"/>
</dbReference>
<dbReference type="Gene3D" id="1.10.10.10">
    <property type="entry name" value="Winged helix-like DNA-binding domain superfamily/Winged helix DNA-binding domain"/>
    <property type="match status" value="1"/>
</dbReference>
<comment type="similarity">
    <text evidence="1">In the C-terminal section; belongs to the class-I pyridoxal-phosphate-dependent aminotransferase family.</text>
</comment>
<keyword evidence="2" id="KW-0663">Pyridoxal phosphate</keyword>
<proteinExistence type="inferred from homology"/>
<gene>
    <name evidence="8" type="ORF">DM05_2567</name>
</gene>
<evidence type="ECO:0000256" key="6">
    <source>
        <dbReference type="SAM" id="MobiDB-lite"/>
    </source>
</evidence>
<dbReference type="Pfam" id="PF00392">
    <property type="entry name" value="GntR"/>
    <property type="match status" value="1"/>
</dbReference>
<evidence type="ECO:0000313" key="9">
    <source>
        <dbReference type="Proteomes" id="UP000221580"/>
    </source>
</evidence>
<dbReference type="SUPFAM" id="SSF53383">
    <property type="entry name" value="PLP-dependent transferases"/>
    <property type="match status" value="1"/>
</dbReference>
<dbReference type="Gene3D" id="3.40.640.10">
    <property type="entry name" value="Type I PLP-dependent aspartate aminotransferase-like (Major domain)"/>
    <property type="match status" value="1"/>
</dbReference>
<dbReference type="InterPro" id="IPR015424">
    <property type="entry name" value="PyrdxlP-dep_Trfase"/>
</dbReference>
<dbReference type="Proteomes" id="UP000221580">
    <property type="component" value="Unassembled WGS sequence"/>
</dbReference>
<evidence type="ECO:0000256" key="5">
    <source>
        <dbReference type="ARBA" id="ARBA00023163"/>
    </source>
</evidence>
<feature type="region of interest" description="Disordered" evidence="6">
    <location>
        <begin position="473"/>
        <end position="494"/>
    </location>
</feature>
<name>A0A7Z1GYH4_9PSED</name>
<feature type="region of interest" description="Disordered" evidence="6">
    <location>
        <begin position="1"/>
        <end position="20"/>
    </location>
</feature>
<dbReference type="SMART" id="SM00345">
    <property type="entry name" value="HTH_GNTR"/>
    <property type="match status" value="1"/>
</dbReference>
<dbReference type="EMBL" id="PDJN01000001">
    <property type="protein sequence ID" value="PFG72185.1"/>
    <property type="molecule type" value="Genomic_DNA"/>
</dbReference>
<dbReference type="InterPro" id="IPR015421">
    <property type="entry name" value="PyrdxlP-dep_Trfase_major"/>
</dbReference>
<evidence type="ECO:0000256" key="1">
    <source>
        <dbReference type="ARBA" id="ARBA00005384"/>
    </source>
</evidence>
<evidence type="ECO:0000256" key="2">
    <source>
        <dbReference type="ARBA" id="ARBA00022898"/>
    </source>
</evidence>
<feature type="domain" description="HTH gntR-type" evidence="7">
    <location>
        <begin position="20"/>
        <end position="88"/>
    </location>
</feature>
<dbReference type="PANTHER" id="PTHR46577:SF1">
    <property type="entry name" value="HTH-TYPE TRANSCRIPTIONAL REGULATORY PROTEIN GABR"/>
    <property type="match status" value="1"/>
</dbReference>
<reference evidence="8 9" key="1">
    <citation type="submission" date="2017-09" db="EMBL/GenBank/DDBJ databases">
        <authorList>
            <person name="DeBolt S."/>
            <person name="Huntemann M."/>
            <person name="Clum A."/>
            <person name="Pillay M."/>
            <person name="Palaniappan K."/>
            <person name="Varghese N."/>
            <person name="Mikhailova N."/>
            <person name="Stamatis D."/>
            <person name="Reddy T."/>
            <person name="Daum C."/>
            <person name="Shapiro N."/>
            <person name="Ivanova N."/>
            <person name="Kyrpides N."/>
            <person name="Woyke T."/>
        </authorList>
    </citation>
    <scope>NUCLEOTIDE SEQUENCE [LARGE SCALE GENOMIC DNA]</scope>
    <source>
        <strain evidence="8 9">A2-S9</strain>
    </source>
</reference>
<dbReference type="PRINTS" id="PR00035">
    <property type="entry name" value="HTHGNTR"/>
</dbReference>
<keyword evidence="3" id="KW-0805">Transcription regulation</keyword>
<dbReference type="AlphaFoldDB" id="A0A7Z1GYH4"/>
<dbReference type="PANTHER" id="PTHR46577">
    <property type="entry name" value="HTH-TYPE TRANSCRIPTIONAL REGULATORY PROTEIN GABR"/>
    <property type="match status" value="1"/>
</dbReference>
<evidence type="ECO:0000256" key="4">
    <source>
        <dbReference type="ARBA" id="ARBA00023125"/>
    </source>
</evidence>
<dbReference type="InterPro" id="IPR000524">
    <property type="entry name" value="Tscrpt_reg_HTH_GntR"/>
</dbReference>
<evidence type="ECO:0000313" key="8">
    <source>
        <dbReference type="EMBL" id="PFG72185.1"/>
    </source>
</evidence>
<dbReference type="InterPro" id="IPR036390">
    <property type="entry name" value="WH_DNA-bd_sf"/>
</dbReference>
<reference evidence="8 9" key="2">
    <citation type="submission" date="2017-10" db="EMBL/GenBank/DDBJ databases">
        <title>Bacterial endophytes that colonize and modify switchgrass growth.</title>
        <authorList>
            <person name="Debolt S."/>
        </authorList>
    </citation>
    <scope>NUCLEOTIDE SEQUENCE [LARGE SCALE GENOMIC DNA]</scope>
    <source>
        <strain evidence="8 9">A2-S9</strain>
    </source>
</reference>
<evidence type="ECO:0000259" key="7">
    <source>
        <dbReference type="PROSITE" id="PS50949"/>
    </source>
</evidence>
<evidence type="ECO:0000256" key="3">
    <source>
        <dbReference type="ARBA" id="ARBA00023015"/>
    </source>
</evidence>
<dbReference type="CDD" id="cd07377">
    <property type="entry name" value="WHTH_GntR"/>
    <property type="match status" value="1"/>
</dbReference>